<feature type="domain" description="Chromo" evidence="3">
    <location>
        <begin position="52"/>
        <end position="110"/>
    </location>
</feature>
<protein>
    <submittedName>
        <fullName evidence="4">Chromobox-like protein 3</fullName>
    </submittedName>
</protein>
<comment type="subcellular location">
    <subcellularLocation>
        <location evidence="1">Nucleus</location>
    </subcellularLocation>
</comment>
<evidence type="ECO:0000313" key="5">
    <source>
        <dbReference type="Proteomes" id="UP000054721"/>
    </source>
</evidence>
<dbReference type="InterPro" id="IPR000953">
    <property type="entry name" value="Chromo/chromo_shadow_dom"/>
</dbReference>
<dbReference type="EMBL" id="JYDW01000186">
    <property type="protein sequence ID" value="KRZ52662.1"/>
    <property type="molecule type" value="Genomic_DNA"/>
</dbReference>
<dbReference type="SUPFAM" id="SSF54160">
    <property type="entry name" value="Chromo domain-like"/>
    <property type="match status" value="2"/>
</dbReference>
<dbReference type="OrthoDB" id="433924at2759"/>
<dbReference type="InterPro" id="IPR008251">
    <property type="entry name" value="Chromo_shadow_dom"/>
</dbReference>
<dbReference type="Pfam" id="PF01393">
    <property type="entry name" value="Chromo_shadow"/>
    <property type="match status" value="1"/>
</dbReference>
<dbReference type="Proteomes" id="UP000054721">
    <property type="component" value="Unassembled WGS sequence"/>
</dbReference>
<dbReference type="SMART" id="SM00298">
    <property type="entry name" value="CHROMO"/>
    <property type="match status" value="2"/>
</dbReference>
<evidence type="ECO:0000259" key="3">
    <source>
        <dbReference type="PROSITE" id="PS50013"/>
    </source>
</evidence>
<dbReference type="AlphaFoldDB" id="A0A0V1KZU7"/>
<keyword evidence="5" id="KW-1185">Reference proteome</keyword>
<dbReference type="CDD" id="cd00024">
    <property type="entry name" value="CD_CSD"/>
    <property type="match status" value="1"/>
</dbReference>
<proteinExistence type="predicted"/>
<organism evidence="4 5">
    <name type="scientific">Trichinella nativa</name>
    <dbReference type="NCBI Taxonomy" id="6335"/>
    <lineage>
        <taxon>Eukaryota</taxon>
        <taxon>Metazoa</taxon>
        <taxon>Ecdysozoa</taxon>
        <taxon>Nematoda</taxon>
        <taxon>Enoplea</taxon>
        <taxon>Dorylaimia</taxon>
        <taxon>Trichinellida</taxon>
        <taxon>Trichinellidae</taxon>
        <taxon>Trichinella</taxon>
    </lineage>
</organism>
<dbReference type="InterPro" id="IPR016197">
    <property type="entry name" value="Chromo-like_dom_sf"/>
</dbReference>
<comment type="caution">
    <text evidence="4">The sequence shown here is derived from an EMBL/GenBank/DDBJ whole genome shotgun (WGS) entry which is preliminary data.</text>
</comment>
<gene>
    <name evidence="4" type="primary">Cbx3</name>
    <name evidence="4" type="ORF">T02_12492</name>
</gene>
<dbReference type="GO" id="GO:0005634">
    <property type="term" value="C:nucleus"/>
    <property type="evidence" value="ECO:0007669"/>
    <property type="project" value="UniProtKB-SubCell"/>
</dbReference>
<dbReference type="STRING" id="6335.A0A0V1KZU7"/>
<dbReference type="InterPro" id="IPR051219">
    <property type="entry name" value="Heterochromatin_chromo-domain"/>
</dbReference>
<sequence length="188" mass="21786">LNHKILCFDQLMLQRKNCTLIYFILCIRYHVKMPRPKKSESEARRPSVPSDTEIEEVVDRKVINKKVNYLVKYVDFPLCDKDWVPAESLKCISLIAEFESKRTTLDRAVITHSSSKVAKPRKGQETLQTLIDRGYVPDKIIDSIDLTGEVMYLVKFLRSSKTGIFSEHDVKETCPNLITKFVMESDEE</sequence>
<dbReference type="InterPro" id="IPR023780">
    <property type="entry name" value="Chromo_domain"/>
</dbReference>
<dbReference type="Gene3D" id="2.40.50.40">
    <property type="match status" value="2"/>
</dbReference>
<evidence type="ECO:0000256" key="2">
    <source>
        <dbReference type="ARBA" id="ARBA00023242"/>
    </source>
</evidence>
<name>A0A0V1KZU7_9BILA</name>
<dbReference type="PANTHER" id="PTHR22812">
    <property type="entry name" value="CHROMOBOX PROTEIN"/>
    <property type="match status" value="1"/>
</dbReference>
<reference evidence="4 5" key="1">
    <citation type="submission" date="2015-05" db="EMBL/GenBank/DDBJ databases">
        <title>Evolution of Trichinella species and genotypes.</title>
        <authorList>
            <person name="Korhonen P.K."/>
            <person name="Edoardo P."/>
            <person name="Giuseppe L.R."/>
            <person name="Gasser R.B."/>
        </authorList>
    </citation>
    <scope>NUCLEOTIDE SEQUENCE [LARGE SCALE GENOMIC DNA]</scope>
    <source>
        <strain evidence="4">ISS10</strain>
    </source>
</reference>
<evidence type="ECO:0000256" key="1">
    <source>
        <dbReference type="ARBA" id="ARBA00004123"/>
    </source>
</evidence>
<keyword evidence="2" id="KW-0539">Nucleus</keyword>
<dbReference type="Pfam" id="PF00385">
    <property type="entry name" value="Chromo"/>
    <property type="match status" value="1"/>
</dbReference>
<dbReference type="PROSITE" id="PS50013">
    <property type="entry name" value="CHROMO_2"/>
    <property type="match status" value="1"/>
</dbReference>
<accession>A0A0V1KZU7</accession>
<evidence type="ECO:0000313" key="4">
    <source>
        <dbReference type="EMBL" id="KRZ52662.1"/>
    </source>
</evidence>
<feature type="non-terminal residue" evidence="4">
    <location>
        <position position="1"/>
    </location>
</feature>